<keyword evidence="2" id="KW-0812">Transmembrane</keyword>
<gene>
    <name evidence="3" type="ORF">PPYR1160_LOCUS3453</name>
</gene>
<name>A0A7R9YAB5_9STRA</name>
<sequence length="447" mass="49598">MENNGLGSVETNPLSSPHSPDPVEASLVDEQLSHATMLTRASPEDETSSSELHDFNAFHAFRDAMDRTREFCRKQKAHFWKVLAALLWLLLVMNVVVGVALTVEFRTSNIVRNFDTLRSMKRIRNVMFIISGIAALAAFVTLVALLLRDSGLRDRRGLRGPIAIGDASSGEDQVPKCDREDETVEGANSALIWKPKAREWISVNFRKGCWSPWHRTVLGWALLLACVATWLLGLLFLTRHVNIRRSVKAEKAGSMSRMRFIFLVVVATVGVTMFVVERAIDSGSWKNRPVCISRRGAIVGKAADSYCVGRWFSSVALESPYSEVVVYDDVSREWELLVLPWKMLGGTNRCYYHDPLHGYTGSAAMYVLPPVICYLLGLPTVAIVFSVLAVLLPVEKPRGAFNVLLLGPWGEGALVLPRTLWKSWLGIRDAVAAVVSTMIVSPFPSEA</sequence>
<proteinExistence type="predicted"/>
<evidence type="ECO:0000256" key="1">
    <source>
        <dbReference type="SAM" id="MobiDB-lite"/>
    </source>
</evidence>
<dbReference type="AlphaFoldDB" id="A0A7R9YAB5"/>
<dbReference type="EMBL" id="HBEA01004536">
    <property type="protein sequence ID" value="CAD8253961.1"/>
    <property type="molecule type" value="Transcribed_RNA"/>
</dbReference>
<accession>A0A7R9YAB5</accession>
<feature type="region of interest" description="Disordered" evidence="1">
    <location>
        <begin position="1"/>
        <end position="24"/>
    </location>
</feature>
<feature type="transmembrane region" description="Helical" evidence="2">
    <location>
        <begin position="83"/>
        <end position="105"/>
    </location>
</feature>
<feature type="transmembrane region" description="Helical" evidence="2">
    <location>
        <begin position="126"/>
        <end position="147"/>
    </location>
</feature>
<feature type="transmembrane region" description="Helical" evidence="2">
    <location>
        <begin position="366"/>
        <end position="392"/>
    </location>
</feature>
<evidence type="ECO:0000313" key="3">
    <source>
        <dbReference type="EMBL" id="CAD8253961.1"/>
    </source>
</evidence>
<evidence type="ECO:0000256" key="2">
    <source>
        <dbReference type="SAM" id="Phobius"/>
    </source>
</evidence>
<feature type="compositionally biased region" description="Polar residues" evidence="1">
    <location>
        <begin position="1"/>
        <end position="18"/>
    </location>
</feature>
<feature type="transmembrane region" description="Helical" evidence="2">
    <location>
        <begin position="217"/>
        <end position="237"/>
    </location>
</feature>
<organism evidence="3">
    <name type="scientific">Pinguiococcus pyrenoidosus</name>
    <dbReference type="NCBI Taxonomy" id="172671"/>
    <lineage>
        <taxon>Eukaryota</taxon>
        <taxon>Sar</taxon>
        <taxon>Stramenopiles</taxon>
        <taxon>Ochrophyta</taxon>
        <taxon>Pinguiophyceae</taxon>
        <taxon>Pinguiochrysidales</taxon>
        <taxon>Pinguiochrysidaceae</taxon>
        <taxon>Pinguiococcus</taxon>
    </lineage>
</organism>
<keyword evidence="2" id="KW-1133">Transmembrane helix</keyword>
<keyword evidence="2" id="KW-0472">Membrane</keyword>
<protein>
    <submittedName>
        <fullName evidence="3">Uncharacterized protein</fullName>
    </submittedName>
</protein>
<feature type="transmembrane region" description="Helical" evidence="2">
    <location>
        <begin position="258"/>
        <end position="276"/>
    </location>
</feature>
<reference evidence="3" key="1">
    <citation type="submission" date="2021-01" db="EMBL/GenBank/DDBJ databases">
        <authorList>
            <person name="Corre E."/>
            <person name="Pelletier E."/>
            <person name="Niang G."/>
            <person name="Scheremetjew M."/>
            <person name="Finn R."/>
            <person name="Kale V."/>
            <person name="Holt S."/>
            <person name="Cochrane G."/>
            <person name="Meng A."/>
            <person name="Brown T."/>
            <person name="Cohen L."/>
        </authorList>
    </citation>
    <scope>NUCLEOTIDE SEQUENCE</scope>
    <source>
        <strain evidence="3">CCMP2078</strain>
    </source>
</reference>